<protein>
    <submittedName>
        <fullName evidence="3">DUF4344 domain-containing metallopeptidase</fullName>
    </submittedName>
</protein>
<organism evidence="3 4">
    <name type="scientific">Mycolicibacterium austroafricanum</name>
    <name type="common">Mycobacterium austroafricanum</name>
    <dbReference type="NCBI Taxonomy" id="39687"/>
    <lineage>
        <taxon>Bacteria</taxon>
        <taxon>Bacillati</taxon>
        <taxon>Actinomycetota</taxon>
        <taxon>Actinomycetes</taxon>
        <taxon>Mycobacteriales</taxon>
        <taxon>Mycobacteriaceae</taxon>
        <taxon>Mycolicibacterium</taxon>
    </lineage>
</organism>
<evidence type="ECO:0000313" key="4">
    <source>
        <dbReference type="Proteomes" id="UP001172687"/>
    </source>
</evidence>
<comment type="caution">
    <text evidence="3">The sequence shown here is derived from an EMBL/GenBank/DDBJ whole genome shotgun (WGS) entry which is preliminary data.</text>
</comment>
<gene>
    <name evidence="3" type="ORF">QYF68_07195</name>
</gene>
<proteinExistence type="predicted"/>
<feature type="signal peptide" evidence="2">
    <location>
        <begin position="1"/>
        <end position="21"/>
    </location>
</feature>
<evidence type="ECO:0000256" key="2">
    <source>
        <dbReference type="SAM" id="SignalP"/>
    </source>
</evidence>
<dbReference type="Pfam" id="PF14247">
    <property type="entry name" value="DUF4344"/>
    <property type="match status" value="1"/>
</dbReference>
<keyword evidence="2" id="KW-0732">Signal</keyword>
<feature type="region of interest" description="Disordered" evidence="1">
    <location>
        <begin position="24"/>
        <end position="53"/>
    </location>
</feature>
<dbReference type="PROSITE" id="PS51257">
    <property type="entry name" value="PROKAR_LIPOPROTEIN"/>
    <property type="match status" value="1"/>
</dbReference>
<evidence type="ECO:0000256" key="1">
    <source>
        <dbReference type="SAM" id="MobiDB-lite"/>
    </source>
</evidence>
<dbReference type="Proteomes" id="UP001172687">
    <property type="component" value="Unassembled WGS sequence"/>
</dbReference>
<feature type="chain" id="PRO_5046509316" evidence="2">
    <location>
        <begin position="22"/>
        <end position="284"/>
    </location>
</feature>
<dbReference type="EMBL" id="JAUHTC010000031">
    <property type="protein sequence ID" value="MDN4517614.1"/>
    <property type="molecule type" value="Genomic_DNA"/>
</dbReference>
<keyword evidence="4" id="KW-1185">Reference proteome</keyword>
<feature type="compositionally biased region" description="Polar residues" evidence="1">
    <location>
        <begin position="24"/>
        <end position="42"/>
    </location>
</feature>
<name>A0ABT8HA27_MYCAO</name>
<evidence type="ECO:0000313" key="3">
    <source>
        <dbReference type="EMBL" id="MDN4517614.1"/>
    </source>
</evidence>
<accession>A0ABT8HA27</accession>
<reference evidence="3" key="1">
    <citation type="submission" date="2023-07" db="EMBL/GenBank/DDBJ databases">
        <title>Degradation of tert-butanol by M. austroafricanum TBA100.</title>
        <authorList>
            <person name="Helbich S."/>
            <person name="Vainshtein Y."/>
        </authorList>
    </citation>
    <scope>NUCLEOTIDE SEQUENCE</scope>
    <source>
        <strain evidence="3">TBA100</strain>
    </source>
</reference>
<dbReference type="RefSeq" id="WP_208675236.1">
    <property type="nucleotide sequence ID" value="NZ_CP070380.1"/>
</dbReference>
<sequence length="284" mass="30752">MRIQVLPLLAAGLLFVGCGGAEQQQPETTESVTGKAEASQNPEGPAPESGGSMIVSYEDAQTPEAVRGKELLQGDQVLEDMADDINDTLVLPYDIPLLGVQCDEANAFWDLDAKTVTICYEDTANSEQIFADAGDPDPAAAAINTEWATFYHEVGHMAVTVYDLPITGREEDVADQLAAYVLLQPDEDGQPDPESVQSVKDFARVFGVSGEQRGEVGEADLADVHTLDEARMYNLECWIYGSDPAANGDLVSDGRLPEDRADGCEAEWDQLDNAWSTLLDPYFK</sequence>
<dbReference type="InterPro" id="IPR025644">
    <property type="entry name" value="DUF4344"/>
</dbReference>